<dbReference type="AlphaFoldDB" id="F3ZWY4"/>
<accession>F3ZWY4</accession>
<gene>
    <name evidence="1" type="ordered locus">Mahau_2445</name>
</gene>
<dbReference type="HOGENOM" id="CLU_2023916_0_0_9"/>
<keyword evidence="2" id="KW-1185">Reference proteome</keyword>
<sequence length="122" mass="14181">MHVRLIFTETAARDLVEHKLMVDEVKRVVAETIEKRSAEKRIKDDFLQCESGDIRGKRYQITGGILESRGNEAEFECMSIIELHLCTVQNPDGTETVEWVPQNDGITLRKYIEQHREPKQVR</sequence>
<organism evidence="1 2">
    <name type="scientific">Mahella australiensis (strain DSM 15567 / CIP 107919 / 50-1 BON)</name>
    <dbReference type="NCBI Taxonomy" id="697281"/>
    <lineage>
        <taxon>Bacteria</taxon>
        <taxon>Bacillati</taxon>
        <taxon>Bacillota</taxon>
        <taxon>Clostridia</taxon>
        <taxon>Thermoanaerobacterales</taxon>
        <taxon>Thermoanaerobacterales Family IV. Incertae Sedis</taxon>
        <taxon>Mahella</taxon>
    </lineage>
</organism>
<protein>
    <submittedName>
        <fullName evidence="1">Uncharacterized protein</fullName>
    </submittedName>
</protein>
<proteinExistence type="predicted"/>
<evidence type="ECO:0000313" key="1">
    <source>
        <dbReference type="EMBL" id="AEE97606.1"/>
    </source>
</evidence>
<dbReference type="Proteomes" id="UP000008457">
    <property type="component" value="Chromosome"/>
</dbReference>
<evidence type="ECO:0000313" key="2">
    <source>
        <dbReference type="Proteomes" id="UP000008457"/>
    </source>
</evidence>
<dbReference type="EMBL" id="CP002360">
    <property type="protein sequence ID" value="AEE97606.1"/>
    <property type="molecule type" value="Genomic_DNA"/>
</dbReference>
<reference evidence="1 2" key="2">
    <citation type="journal article" date="2011" name="Stand. Genomic Sci.">
        <title>Complete genome sequence of Mahella australiensis type strain (50-1 BON).</title>
        <authorList>
            <person name="Sikorski J."/>
            <person name="Teshima H."/>
            <person name="Nolan M."/>
            <person name="Lucas S."/>
            <person name="Hammon N."/>
            <person name="Deshpande S."/>
            <person name="Cheng J.F."/>
            <person name="Pitluck S."/>
            <person name="Liolios K."/>
            <person name="Pagani I."/>
            <person name="Ivanova N."/>
            <person name="Huntemann M."/>
            <person name="Mavromatis K."/>
            <person name="Ovchinikova G."/>
            <person name="Pati A."/>
            <person name="Tapia R."/>
            <person name="Han C."/>
            <person name="Goodwin L."/>
            <person name="Chen A."/>
            <person name="Palaniappan K."/>
            <person name="Land M."/>
            <person name="Hauser L."/>
            <person name="Ngatchou-Djao O.D."/>
            <person name="Rohde M."/>
            <person name="Pukall R."/>
            <person name="Spring S."/>
            <person name="Abt B."/>
            <person name="Goker M."/>
            <person name="Detter J.C."/>
            <person name="Woyke T."/>
            <person name="Bristow J."/>
            <person name="Markowitz V."/>
            <person name="Hugenholtz P."/>
            <person name="Eisen J.A."/>
            <person name="Kyrpides N.C."/>
            <person name="Klenk H.P."/>
            <person name="Lapidus A."/>
        </authorList>
    </citation>
    <scope>NUCLEOTIDE SEQUENCE [LARGE SCALE GENOMIC DNA]</scope>
    <source>
        <strain evidence="2">DSM 15567 / CIP 107919 / 50-1 BON</strain>
    </source>
</reference>
<dbReference type="KEGG" id="mas:Mahau_2445"/>
<dbReference type="RefSeq" id="WP_013782032.1">
    <property type="nucleotide sequence ID" value="NC_015520.1"/>
</dbReference>
<reference evidence="2" key="1">
    <citation type="submission" date="2010-11" db="EMBL/GenBank/DDBJ databases">
        <title>The complete genome of Mahella australiensis DSM 15567.</title>
        <authorList>
            <consortium name="US DOE Joint Genome Institute (JGI-PGF)"/>
            <person name="Lucas S."/>
            <person name="Copeland A."/>
            <person name="Lapidus A."/>
            <person name="Bruce D."/>
            <person name="Goodwin L."/>
            <person name="Pitluck S."/>
            <person name="Kyrpides N."/>
            <person name="Mavromatis K."/>
            <person name="Pagani I."/>
            <person name="Ivanova N."/>
            <person name="Teshima H."/>
            <person name="Brettin T."/>
            <person name="Detter J.C."/>
            <person name="Han C."/>
            <person name="Tapia R."/>
            <person name="Land M."/>
            <person name="Hauser L."/>
            <person name="Markowitz V."/>
            <person name="Cheng J.-F."/>
            <person name="Hugenholtz P."/>
            <person name="Woyke T."/>
            <person name="Wu D."/>
            <person name="Spring S."/>
            <person name="Pukall R."/>
            <person name="Steenblock K."/>
            <person name="Schneider S."/>
            <person name="Klenk H.-P."/>
            <person name="Eisen J.A."/>
        </authorList>
    </citation>
    <scope>NUCLEOTIDE SEQUENCE [LARGE SCALE GENOMIC DNA]</scope>
    <source>
        <strain evidence="2">DSM 15567 / CIP 107919 / 50-1 BON</strain>
    </source>
</reference>
<name>F3ZWY4_MAHA5</name>